<dbReference type="InterPro" id="IPR008250">
    <property type="entry name" value="ATPase_P-typ_transduc_dom_A_sf"/>
</dbReference>
<feature type="domain" description="Cation-transporting P-type ATPase N-terminal" evidence="12">
    <location>
        <begin position="29"/>
        <end position="103"/>
    </location>
</feature>
<gene>
    <name evidence="13" type="ORF">PPYR1160_LOCUS2917</name>
</gene>
<dbReference type="InterPro" id="IPR006068">
    <property type="entry name" value="ATPase_P-typ_cation-transptr_C"/>
</dbReference>
<comment type="similarity">
    <text evidence="10">Belongs to the cation transport ATPase (P-type) (TC 3.A.3) family.</text>
</comment>
<dbReference type="Pfam" id="PF00122">
    <property type="entry name" value="E1-E2_ATPase"/>
    <property type="match status" value="1"/>
</dbReference>
<dbReference type="FunFam" id="1.20.1110.10:FF:000095">
    <property type="entry name" value="Sodium/potassium-transporting ATPase subunit alpha-1"/>
    <property type="match status" value="1"/>
</dbReference>
<comment type="subcellular location">
    <subcellularLocation>
        <location evidence="1">Cell membrane</location>
        <topology evidence="1">Multi-pass membrane protein</topology>
    </subcellularLocation>
</comment>
<dbReference type="SMART" id="SM00831">
    <property type="entry name" value="Cation_ATPase_N"/>
    <property type="match status" value="1"/>
</dbReference>
<dbReference type="EMBL" id="HBEA01003864">
    <property type="protein sequence ID" value="CAD8253425.1"/>
    <property type="molecule type" value="Transcribed_RNA"/>
</dbReference>
<dbReference type="PANTHER" id="PTHR43294:SF21">
    <property type="entry name" value="CATION TRANSPORTING ATPASE"/>
    <property type="match status" value="1"/>
</dbReference>
<evidence type="ECO:0000259" key="12">
    <source>
        <dbReference type="SMART" id="SM00831"/>
    </source>
</evidence>
<dbReference type="FunFam" id="3.40.50.1000:FF:000083">
    <property type="entry name" value="Sodium/potassium-transporting ATPase subunit alpha"/>
    <property type="match status" value="1"/>
</dbReference>
<evidence type="ECO:0000256" key="3">
    <source>
        <dbReference type="ARBA" id="ARBA00022692"/>
    </source>
</evidence>
<keyword evidence="9 11" id="KW-0472">Membrane</keyword>
<evidence type="ECO:0000256" key="6">
    <source>
        <dbReference type="ARBA" id="ARBA00022967"/>
    </source>
</evidence>
<evidence type="ECO:0000256" key="4">
    <source>
        <dbReference type="ARBA" id="ARBA00022741"/>
    </source>
</evidence>
<dbReference type="GO" id="GO:0005391">
    <property type="term" value="F:P-type sodium:potassium-exchanging transporter activity"/>
    <property type="evidence" value="ECO:0007669"/>
    <property type="project" value="TreeGrafter"/>
</dbReference>
<dbReference type="Gene3D" id="2.70.150.10">
    <property type="entry name" value="Calcium-transporting ATPase, cytoplasmic transduction domain A"/>
    <property type="match status" value="1"/>
</dbReference>
<dbReference type="InterPro" id="IPR023299">
    <property type="entry name" value="ATPase_P-typ_cyto_dom_N"/>
</dbReference>
<keyword evidence="2" id="KW-1003">Cell membrane</keyword>
<dbReference type="SUPFAM" id="SSF81653">
    <property type="entry name" value="Calcium ATPase, transduction domain A"/>
    <property type="match status" value="1"/>
</dbReference>
<feature type="transmembrane region" description="Helical" evidence="11">
    <location>
        <begin position="309"/>
        <end position="334"/>
    </location>
</feature>
<dbReference type="SFLD" id="SFLDS00003">
    <property type="entry name" value="Haloacid_Dehalogenase"/>
    <property type="match status" value="1"/>
</dbReference>
<keyword evidence="3 11" id="KW-0812">Transmembrane</keyword>
<dbReference type="InterPro" id="IPR044492">
    <property type="entry name" value="P_typ_ATPase_HD_dom"/>
</dbReference>
<dbReference type="NCBIfam" id="TIGR01494">
    <property type="entry name" value="ATPase_P-type"/>
    <property type="match status" value="2"/>
</dbReference>
<dbReference type="InterPro" id="IPR059000">
    <property type="entry name" value="ATPase_P-type_domA"/>
</dbReference>
<evidence type="ECO:0000313" key="13">
    <source>
        <dbReference type="EMBL" id="CAD8253425.1"/>
    </source>
</evidence>
<dbReference type="PRINTS" id="PR00121">
    <property type="entry name" value="NAKATPASE"/>
</dbReference>
<dbReference type="InterPro" id="IPR023214">
    <property type="entry name" value="HAD_sf"/>
</dbReference>
<protein>
    <recommendedName>
        <fullName evidence="12">Cation-transporting P-type ATPase N-terminal domain-containing protein</fullName>
    </recommendedName>
</protein>
<feature type="transmembrane region" description="Helical" evidence="11">
    <location>
        <begin position="904"/>
        <end position="925"/>
    </location>
</feature>
<evidence type="ECO:0000256" key="5">
    <source>
        <dbReference type="ARBA" id="ARBA00022840"/>
    </source>
</evidence>
<dbReference type="InterPro" id="IPR036412">
    <property type="entry name" value="HAD-like_sf"/>
</dbReference>
<keyword evidence="8" id="KW-0813">Transport</keyword>
<keyword evidence="6" id="KW-1278">Translocase</keyword>
<feature type="transmembrane region" description="Helical" evidence="11">
    <location>
        <begin position="79"/>
        <end position="104"/>
    </location>
</feature>
<dbReference type="SUPFAM" id="SSF81660">
    <property type="entry name" value="Metal cation-transporting ATPase, ATP-binding domain N"/>
    <property type="match status" value="1"/>
</dbReference>
<keyword evidence="8" id="KW-0406">Ion transport</keyword>
<evidence type="ECO:0000256" key="2">
    <source>
        <dbReference type="ARBA" id="ARBA00022475"/>
    </source>
</evidence>
<dbReference type="GO" id="GO:0016887">
    <property type="term" value="F:ATP hydrolysis activity"/>
    <property type="evidence" value="ECO:0007669"/>
    <property type="project" value="InterPro"/>
</dbReference>
<dbReference type="InterPro" id="IPR018303">
    <property type="entry name" value="ATPase_P-typ_P_site"/>
</dbReference>
<evidence type="ECO:0000256" key="8">
    <source>
        <dbReference type="ARBA" id="ARBA00023065"/>
    </source>
</evidence>
<evidence type="ECO:0000256" key="10">
    <source>
        <dbReference type="ARBA" id="ARBA00038148"/>
    </source>
</evidence>
<organism evidence="13">
    <name type="scientific">Pinguiococcus pyrenoidosus</name>
    <dbReference type="NCBI Taxonomy" id="172671"/>
    <lineage>
        <taxon>Eukaryota</taxon>
        <taxon>Sar</taxon>
        <taxon>Stramenopiles</taxon>
        <taxon>Ochrophyta</taxon>
        <taxon>Pinguiophyceae</taxon>
        <taxon>Pinguiochrysidales</taxon>
        <taxon>Pinguiochrysidaceae</taxon>
        <taxon>Pinguiococcus</taxon>
    </lineage>
</organism>
<dbReference type="Gene3D" id="1.20.1110.10">
    <property type="entry name" value="Calcium-transporting ATPase, transmembrane domain"/>
    <property type="match status" value="2"/>
</dbReference>
<evidence type="ECO:0000256" key="11">
    <source>
        <dbReference type="SAM" id="Phobius"/>
    </source>
</evidence>
<dbReference type="GO" id="GO:0030007">
    <property type="term" value="P:intracellular potassium ion homeostasis"/>
    <property type="evidence" value="ECO:0007669"/>
    <property type="project" value="TreeGrafter"/>
</dbReference>
<dbReference type="InterPro" id="IPR001757">
    <property type="entry name" value="P_typ_ATPase"/>
</dbReference>
<evidence type="ECO:0000256" key="9">
    <source>
        <dbReference type="ARBA" id="ARBA00023136"/>
    </source>
</evidence>
<dbReference type="GO" id="GO:0006883">
    <property type="term" value="P:intracellular sodium ion homeostasis"/>
    <property type="evidence" value="ECO:0007669"/>
    <property type="project" value="TreeGrafter"/>
</dbReference>
<dbReference type="Pfam" id="PF00689">
    <property type="entry name" value="Cation_ATPase_C"/>
    <property type="match status" value="2"/>
</dbReference>
<dbReference type="GO" id="GO:0005886">
    <property type="term" value="C:plasma membrane"/>
    <property type="evidence" value="ECO:0007669"/>
    <property type="project" value="UniProtKB-SubCell"/>
</dbReference>
<reference evidence="13" key="1">
    <citation type="submission" date="2021-01" db="EMBL/GenBank/DDBJ databases">
        <authorList>
            <person name="Corre E."/>
            <person name="Pelletier E."/>
            <person name="Niang G."/>
            <person name="Scheremetjew M."/>
            <person name="Finn R."/>
            <person name="Kale V."/>
            <person name="Holt S."/>
            <person name="Cochrane G."/>
            <person name="Meng A."/>
            <person name="Brown T."/>
            <person name="Cohen L."/>
        </authorList>
    </citation>
    <scope>NUCLEOTIDE SEQUENCE</scope>
    <source>
        <strain evidence="13">CCMP2078</strain>
    </source>
</reference>
<dbReference type="GO" id="GO:1990573">
    <property type="term" value="P:potassium ion import across plasma membrane"/>
    <property type="evidence" value="ECO:0007669"/>
    <property type="project" value="TreeGrafter"/>
</dbReference>
<dbReference type="SFLD" id="SFLDG00002">
    <property type="entry name" value="C1.7:_P-type_atpase_like"/>
    <property type="match status" value="1"/>
</dbReference>
<evidence type="ECO:0000256" key="7">
    <source>
        <dbReference type="ARBA" id="ARBA00022989"/>
    </source>
</evidence>
<dbReference type="PRINTS" id="PR00119">
    <property type="entry name" value="CATATPASE"/>
</dbReference>
<dbReference type="SFLD" id="SFLDF00027">
    <property type="entry name" value="p-type_atpase"/>
    <property type="match status" value="1"/>
</dbReference>
<sequence>MVLCFGGSNKAEDAARMDELKKNANDTIVEHRMELDELYQKLNANPTTGHTEEFAQQRLHEDGKNKLTPPPSTPWYVKLFVELFSLFPSLLWAGGILCMIAFALRAELDNLYLGVVLFAVVVITGLFSFYQNQKSDNMMAAFKNLLPPQVKVKRVNKEGKSEIKEVEAENIVRGDIIVLVGGDAIPADIRIIQCSDDMAVDNASITGESLPIKRKAVTTDDDPLETKNLCFFGTQVPEGSCEGIVIQVGDNTFLGRIAALALGTDSKQTPINIEIEHFIHIISAIAIFLGVTFFLIGQFVVQAEPITNLVFVIGIIVANVPEGLLATVTVALTLTATKMVKKKVLVKNLEGVETLGSTSCICSDKTGTLTKNDMTVVQIVYGGPNGFETFDCRSSFTNGRETHDPSSAAFQRLQRCGTLCNKATFKPESKFDEDGKAKPFRMGVLQGDGTIIDEVVWKTVGNASEGAMIKFCHEFRDIEDYRATNPVVIEIPFNSKNKYQAHVHKLEDGSRAVLMKGAPERIIDRCTEAFINGEVVDFPEDAKNVVKKLQDHMSENGLRVLGFCERVLPTDKYPDNYEYISNMDDYETSNFPIGDFFEEKNREALVQADALDPSKLKPFHPNAKEGMVFLGLMALIDPPRDAVPGAVALCKTAGIKVIMVTGDHPKTAAAIAKSVGILWGDTREDIMRKNAEKARPDGSIGLMAGDPGYMDPDDAEAIVVPGPKISADMPQERWDEILMHPQIVFARTSPQQKLVIVENNQRLGHIVAVTGDGVNDSPALKKGDIGVAMGIAGSDVSKNAADMILLDDNFASIVSGVEEGRLIFDNLKKSICYTLTSNIPEITPFLCFVTLSTPLPLPTILILAIDLGTDLVPAISMAYEEAEADIMKRPPRNSKVDRLVTKKLIFLAYLQIGIMQATAGFYTWLVVLNDYGYPPHILPGIDRGEMFGRQVLFCRFSGGQYVNKDGEIDPTRDPSEVPPSVEYPLWDRGDGGYIIDCEYSATNLIGPGGENCGTNCQEAESTEYFDVDNFEPTTGEAATGDARLNSLESMLALMADDYFPYIPWRGRMSPFWKNQWLYWDTDDLETLGGAYGGAEPITYFRFQLNGLYSIGLADPDFSQDGGSDILISDDALEAAESGTEAWQANQDTDPVVSWYRTLLGGQGANEQPIVDNYEHDQQYEDAVFCNGFPGATHPLTTACQTVYDNMELFMPAFCEDECSLACSLARTATDDIIGLQADGTPYRYGDDVSDAQVCMNIASRMTALEALRHSQGAFFVSIVVVQWADLLICKTRWLSIRSQGMKNSTLNFGLFFETALAAWLCYCLPIHVLGTRNLRLTHWFPGIPFSIMIFVYDETRKFLMRVTSPETVDAATGQVIRVKGWLERNTYY</sequence>
<accession>A0A7R9U5E7</accession>
<dbReference type="GO" id="GO:1902600">
    <property type="term" value="P:proton transmembrane transport"/>
    <property type="evidence" value="ECO:0007669"/>
    <property type="project" value="TreeGrafter"/>
</dbReference>
<feature type="transmembrane region" description="Helical" evidence="11">
    <location>
        <begin position="1272"/>
        <end position="1289"/>
    </location>
</feature>
<dbReference type="PANTHER" id="PTHR43294">
    <property type="entry name" value="SODIUM/POTASSIUM-TRANSPORTING ATPASE SUBUNIT ALPHA"/>
    <property type="match status" value="1"/>
</dbReference>
<dbReference type="GO" id="GO:0005524">
    <property type="term" value="F:ATP binding"/>
    <property type="evidence" value="ECO:0007669"/>
    <property type="project" value="UniProtKB-KW"/>
</dbReference>
<keyword evidence="5" id="KW-0067">ATP-binding</keyword>
<name>A0A7R9U5E7_9STRA</name>
<evidence type="ECO:0000256" key="1">
    <source>
        <dbReference type="ARBA" id="ARBA00004651"/>
    </source>
</evidence>
<dbReference type="GO" id="GO:0036376">
    <property type="term" value="P:sodium ion export across plasma membrane"/>
    <property type="evidence" value="ECO:0007669"/>
    <property type="project" value="TreeGrafter"/>
</dbReference>
<dbReference type="PROSITE" id="PS00154">
    <property type="entry name" value="ATPASE_E1_E2"/>
    <property type="match status" value="1"/>
</dbReference>
<proteinExistence type="inferred from homology"/>
<feature type="transmembrane region" description="Helical" evidence="11">
    <location>
        <begin position="1336"/>
        <end position="1352"/>
    </location>
</feature>
<dbReference type="SUPFAM" id="SSF56784">
    <property type="entry name" value="HAD-like"/>
    <property type="match status" value="1"/>
</dbReference>
<feature type="transmembrane region" description="Helical" evidence="11">
    <location>
        <begin position="110"/>
        <end position="130"/>
    </location>
</feature>
<dbReference type="SUPFAM" id="SSF81665">
    <property type="entry name" value="Calcium ATPase, transmembrane domain M"/>
    <property type="match status" value="2"/>
</dbReference>
<dbReference type="Gene3D" id="3.40.1110.10">
    <property type="entry name" value="Calcium-transporting ATPase, cytoplasmic domain N"/>
    <property type="match status" value="1"/>
</dbReference>
<keyword evidence="7 11" id="KW-1133">Transmembrane helix</keyword>
<dbReference type="InterPro" id="IPR023298">
    <property type="entry name" value="ATPase_P-typ_TM_dom_sf"/>
</dbReference>
<feature type="transmembrane region" description="Helical" evidence="11">
    <location>
        <begin position="277"/>
        <end position="297"/>
    </location>
</feature>
<dbReference type="InterPro" id="IPR050510">
    <property type="entry name" value="Cation_transp_ATPase_P-type"/>
</dbReference>
<dbReference type="Gene3D" id="3.40.50.1000">
    <property type="entry name" value="HAD superfamily/HAD-like"/>
    <property type="match status" value="1"/>
</dbReference>
<feature type="transmembrane region" description="Helical" evidence="11">
    <location>
        <begin position="1310"/>
        <end position="1330"/>
    </location>
</feature>
<dbReference type="Pfam" id="PF13246">
    <property type="entry name" value="Cation_ATPase"/>
    <property type="match status" value="1"/>
</dbReference>
<dbReference type="Pfam" id="PF00690">
    <property type="entry name" value="Cation_ATPase_N"/>
    <property type="match status" value="1"/>
</dbReference>
<keyword evidence="4" id="KW-0547">Nucleotide-binding</keyword>
<dbReference type="InterPro" id="IPR004014">
    <property type="entry name" value="ATPase_P-typ_cation-transptr_N"/>
</dbReference>